<sequence>MDRIYIGNLRKGDIIIMSKGESASSGLFTHAAIISQIHKTYRPYILEVTALGFERSLYQPHAGCDYVYRLKGALNEEIAGKAATIGNIWVTCYPDTEYRGHTHTLNPGVYNTSSILTSFFGDSSYGNKAMDYAEYLHKSCQSSPPRELRRSARFFSGAICAYLPIALYQAAMGSVDCIGTMEIDARKSLPRDLARYLDNNILWVCLGTATNRRT</sequence>
<dbReference type="EMBL" id="JAPFCC010000001">
    <property type="protein sequence ID" value="MCW7551454.1"/>
    <property type="molecule type" value="Genomic_DNA"/>
</dbReference>
<dbReference type="RefSeq" id="WP_262566508.1">
    <property type="nucleotide sequence ID" value="NZ_JAPFCC010000001.1"/>
</dbReference>
<proteinExistence type="predicted"/>
<protein>
    <submittedName>
        <fullName evidence="1">Uncharacterized protein</fullName>
    </submittedName>
</protein>
<accession>A0ABT3MPZ9</accession>
<reference evidence="1 2" key="1">
    <citation type="submission" date="2022-10" db="EMBL/GenBank/DDBJ databases">
        <title>High-quality genome sequences of two octocoral-associated bacteria, Endozoicomonas euniceicola EF212 and Endozoicomonas gorgoniicola PS125.</title>
        <authorList>
            <person name="Chiou Y.-J."/>
            <person name="Chen Y.-H."/>
        </authorList>
    </citation>
    <scope>NUCLEOTIDE SEQUENCE [LARGE SCALE GENOMIC DNA]</scope>
    <source>
        <strain evidence="1 2">PS125</strain>
    </source>
</reference>
<evidence type="ECO:0000313" key="1">
    <source>
        <dbReference type="EMBL" id="MCW7551454.1"/>
    </source>
</evidence>
<evidence type="ECO:0000313" key="2">
    <source>
        <dbReference type="Proteomes" id="UP001209854"/>
    </source>
</evidence>
<name>A0ABT3MPZ9_9GAMM</name>
<dbReference type="Proteomes" id="UP001209854">
    <property type="component" value="Unassembled WGS sequence"/>
</dbReference>
<keyword evidence="2" id="KW-1185">Reference proteome</keyword>
<gene>
    <name evidence="1" type="ORF">NX722_02115</name>
</gene>
<comment type="caution">
    <text evidence="1">The sequence shown here is derived from an EMBL/GenBank/DDBJ whole genome shotgun (WGS) entry which is preliminary data.</text>
</comment>
<organism evidence="1 2">
    <name type="scientific">Endozoicomonas gorgoniicola</name>
    <dbReference type="NCBI Taxonomy" id="1234144"/>
    <lineage>
        <taxon>Bacteria</taxon>
        <taxon>Pseudomonadati</taxon>
        <taxon>Pseudomonadota</taxon>
        <taxon>Gammaproteobacteria</taxon>
        <taxon>Oceanospirillales</taxon>
        <taxon>Endozoicomonadaceae</taxon>
        <taxon>Endozoicomonas</taxon>
    </lineage>
</organism>